<dbReference type="Gene3D" id="2.30.42.10">
    <property type="match status" value="2"/>
</dbReference>
<dbReference type="GO" id="GO:0008233">
    <property type="term" value="F:peptidase activity"/>
    <property type="evidence" value="ECO:0007669"/>
    <property type="project" value="UniProtKB-KW"/>
</dbReference>
<dbReference type="PANTHER" id="PTHR43343:SF3">
    <property type="entry name" value="PROTEASE DO-LIKE 8, CHLOROPLASTIC"/>
    <property type="match status" value="1"/>
</dbReference>
<comment type="caution">
    <text evidence="7">The sequence shown here is derived from an EMBL/GenBank/DDBJ whole genome shotgun (WGS) entry which is preliminary data.</text>
</comment>
<dbReference type="GO" id="GO:0006508">
    <property type="term" value="P:proteolysis"/>
    <property type="evidence" value="ECO:0007669"/>
    <property type="project" value="UniProtKB-KW"/>
</dbReference>
<keyword evidence="1 7" id="KW-0645">Protease</keyword>
<dbReference type="InterPro" id="IPR009003">
    <property type="entry name" value="Peptidase_S1_PA"/>
</dbReference>
<proteinExistence type="predicted"/>
<keyword evidence="5" id="KW-0720">Serine protease</keyword>
<dbReference type="Pfam" id="PF13180">
    <property type="entry name" value="PDZ_2"/>
    <property type="match status" value="1"/>
</dbReference>
<evidence type="ECO:0000256" key="2">
    <source>
        <dbReference type="ARBA" id="ARBA00022729"/>
    </source>
</evidence>
<dbReference type="Proteomes" id="UP001161391">
    <property type="component" value="Unassembled WGS sequence"/>
</dbReference>
<keyword evidence="4" id="KW-0378">Hydrolase</keyword>
<dbReference type="PANTHER" id="PTHR43343">
    <property type="entry name" value="PEPTIDASE S12"/>
    <property type="match status" value="1"/>
</dbReference>
<evidence type="ECO:0000256" key="4">
    <source>
        <dbReference type="ARBA" id="ARBA00022801"/>
    </source>
</evidence>
<dbReference type="InterPro" id="IPR036034">
    <property type="entry name" value="PDZ_sf"/>
</dbReference>
<dbReference type="InterPro" id="IPR001940">
    <property type="entry name" value="Peptidase_S1C"/>
</dbReference>
<dbReference type="InterPro" id="IPR001478">
    <property type="entry name" value="PDZ"/>
</dbReference>
<dbReference type="NCBIfam" id="TIGR02037">
    <property type="entry name" value="degP_htrA_DO"/>
    <property type="match status" value="1"/>
</dbReference>
<dbReference type="EMBL" id="BSNK01000001">
    <property type="protein sequence ID" value="GLQ23581.1"/>
    <property type="molecule type" value="Genomic_DNA"/>
</dbReference>
<evidence type="ECO:0000256" key="3">
    <source>
        <dbReference type="ARBA" id="ARBA00022737"/>
    </source>
</evidence>
<protein>
    <submittedName>
        <fullName evidence="7">Serine protease</fullName>
    </submittedName>
</protein>
<evidence type="ECO:0000259" key="6">
    <source>
        <dbReference type="PROSITE" id="PS50106"/>
    </source>
</evidence>
<sequence>MPDNFVELTKRLSPAVVNISTAQTVEFSEETVPTFPEGSPLERFNDFFGNRPGRDGRVSKSLGSGFVIDTDGHIVTNNHVIDGADVIEVTFPNGDTFEAELIGRDPATDIAVLRIEAPDGQPFVSFGDSDAAEVGEWVIAIGNPLGYSGTVTAGIISARNRDISAGNYDDFIQTDVAINQGNSGGPLFNMDGEVIGVNTAIISPTGYSIGLSFSVPSDLAASVSTQLIEFGETRRGYLGVRTQKVSADLARAYGLRSAQGAIIRTVVDDSPAAKAGLQKGDLIVRIGDRDIDDTRVMFRAVAEAPINSDVEVEYIRKRKRQTTTVRVERLEEDVSSEEKIRLEVEAGNAERTIGGLSVEALSEDVRRANRIAPDVTGVRVVEVGKRSRASGKILKGDIIEEVAFEAVKTPAEFEEAMQTALEDNEPVTLLINRGGNYIFYALTG</sequence>
<evidence type="ECO:0000313" key="7">
    <source>
        <dbReference type="EMBL" id="GLQ23581.1"/>
    </source>
</evidence>
<keyword evidence="3" id="KW-0677">Repeat</keyword>
<dbReference type="PROSITE" id="PS50106">
    <property type="entry name" value="PDZ"/>
    <property type="match status" value="1"/>
</dbReference>
<evidence type="ECO:0000256" key="1">
    <source>
        <dbReference type="ARBA" id="ARBA00022670"/>
    </source>
</evidence>
<gene>
    <name evidence="7" type="ORF">GCM10007853_14550</name>
</gene>
<dbReference type="InterPro" id="IPR011782">
    <property type="entry name" value="Pept_S1C_Do"/>
</dbReference>
<dbReference type="SUPFAM" id="SSF50494">
    <property type="entry name" value="Trypsin-like serine proteases"/>
    <property type="match status" value="1"/>
</dbReference>
<dbReference type="SMART" id="SM00228">
    <property type="entry name" value="PDZ"/>
    <property type="match status" value="2"/>
</dbReference>
<accession>A0ABQ5V7S2</accession>
<feature type="domain" description="PDZ" evidence="6">
    <location>
        <begin position="227"/>
        <end position="293"/>
    </location>
</feature>
<dbReference type="Pfam" id="PF13365">
    <property type="entry name" value="Trypsin_2"/>
    <property type="match status" value="1"/>
</dbReference>
<dbReference type="PRINTS" id="PR00834">
    <property type="entry name" value="PROTEASES2C"/>
</dbReference>
<keyword evidence="2" id="KW-0732">Signal</keyword>
<reference evidence="7" key="1">
    <citation type="journal article" date="2014" name="Int. J. Syst. Evol. Microbiol.">
        <title>Complete genome of a new Firmicutes species belonging to the dominant human colonic microbiota ('Ruminococcus bicirculans') reveals two chromosomes and a selective capacity to utilize plant glucans.</title>
        <authorList>
            <consortium name="NISC Comparative Sequencing Program"/>
            <person name="Wegmann U."/>
            <person name="Louis P."/>
            <person name="Goesmann A."/>
            <person name="Henrissat B."/>
            <person name="Duncan S.H."/>
            <person name="Flint H.J."/>
        </authorList>
    </citation>
    <scope>NUCLEOTIDE SEQUENCE</scope>
    <source>
        <strain evidence="7">NBRC 108219</strain>
    </source>
</reference>
<reference evidence="7" key="2">
    <citation type="submission" date="2023-01" db="EMBL/GenBank/DDBJ databases">
        <title>Draft genome sequence of Algimonas ampicilliniresistens strain NBRC 108219.</title>
        <authorList>
            <person name="Sun Q."/>
            <person name="Mori K."/>
        </authorList>
    </citation>
    <scope>NUCLEOTIDE SEQUENCE</scope>
    <source>
        <strain evidence="7">NBRC 108219</strain>
    </source>
</reference>
<dbReference type="SUPFAM" id="SSF50156">
    <property type="entry name" value="PDZ domain-like"/>
    <property type="match status" value="2"/>
</dbReference>
<dbReference type="Gene3D" id="2.40.10.120">
    <property type="match status" value="1"/>
</dbReference>
<name>A0ABQ5V7S2_9PROT</name>
<dbReference type="InterPro" id="IPR051201">
    <property type="entry name" value="Chloro_Bact_Ser_Proteases"/>
</dbReference>
<evidence type="ECO:0000256" key="5">
    <source>
        <dbReference type="ARBA" id="ARBA00022825"/>
    </source>
</evidence>
<keyword evidence="8" id="KW-1185">Reference proteome</keyword>
<evidence type="ECO:0000313" key="8">
    <source>
        <dbReference type="Proteomes" id="UP001161391"/>
    </source>
</evidence>
<organism evidence="7 8">
    <name type="scientific">Algimonas ampicilliniresistens</name>
    <dbReference type="NCBI Taxonomy" id="1298735"/>
    <lineage>
        <taxon>Bacteria</taxon>
        <taxon>Pseudomonadati</taxon>
        <taxon>Pseudomonadota</taxon>
        <taxon>Alphaproteobacteria</taxon>
        <taxon>Maricaulales</taxon>
        <taxon>Robiginitomaculaceae</taxon>
        <taxon>Algimonas</taxon>
    </lineage>
</organism>